<evidence type="ECO:0000313" key="6">
    <source>
        <dbReference type="Proteomes" id="UP000199152"/>
    </source>
</evidence>
<dbReference type="InterPro" id="IPR037069">
    <property type="entry name" value="AcylCoA_DH/ox_N_sf"/>
</dbReference>
<keyword evidence="1" id="KW-0560">Oxidoreductase</keyword>
<sequence length="406" mass="44106">MSSITSIPTAASELSAGLPWAPAPMSADDVLAAAERLVPVLRERAAQTDRERRVAPETFRLIQEAGVLHILKPKEYGGFELTEHDHAKVAMTLARGCASTAWVASILSSDNVAIVAYPQETQDEIWGSNTYATLAGNTNLNPKAKAERVSGGYRLTGSWGFCSGSDFSEWLIFNAPAGENGEGHMFLVPREDTVTVDDWFPTGLRGTGSRTMAVEDVFVPDHRVQATKDTVEKIKERRKLHPTFDAMYAPWPSPGKFPFASVGVGAALGAVEHFAETAGSSTRVAGALGGTVKLAEQEYVATEFAEASGEAEMARLMVEASSARFSQLARQRQTPTEQDLGRGLRDNALVTRMALRSVSRIFSLVGAKAGFSDHPISRAKRDVEMMSHHVTLNWRQNAMTYMASRM</sequence>
<evidence type="ECO:0000313" key="5">
    <source>
        <dbReference type="EMBL" id="SFL29435.1"/>
    </source>
</evidence>
<name>A0A1I4GHI8_9ACTN</name>
<gene>
    <name evidence="5" type="ORF">SAMN04488085_10910</name>
</gene>
<dbReference type="Proteomes" id="UP000199152">
    <property type="component" value="Unassembled WGS sequence"/>
</dbReference>
<evidence type="ECO:0000256" key="2">
    <source>
        <dbReference type="ARBA" id="ARBA00049661"/>
    </source>
</evidence>
<evidence type="ECO:0000259" key="4">
    <source>
        <dbReference type="Pfam" id="PF08028"/>
    </source>
</evidence>
<dbReference type="GO" id="GO:0016712">
    <property type="term" value="F:oxidoreductase activity, acting on paired donors, with incorporation or reduction of molecular oxygen, reduced flavin or flavoprotein as one donor, and incorporation of one atom of oxygen"/>
    <property type="evidence" value="ECO:0007669"/>
    <property type="project" value="TreeGrafter"/>
</dbReference>
<reference evidence="5 6" key="1">
    <citation type="submission" date="2016-10" db="EMBL/GenBank/DDBJ databases">
        <authorList>
            <person name="de Groot N.N."/>
        </authorList>
    </citation>
    <scope>NUCLEOTIDE SEQUENCE [LARGE SCALE GENOMIC DNA]</scope>
    <source>
        <strain evidence="5 6">DSM 45317</strain>
    </source>
</reference>
<dbReference type="Gene3D" id="1.10.540.10">
    <property type="entry name" value="Acyl-CoA dehydrogenase/oxidase, N-terminal domain"/>
    <property type="match status" value="1"/>
</dbReference>
<dbReference type="AlphaFoldDB" id="A0A1I4GHI8"/>
<dbReference type="GO" id="GO:0003995">
    <property type="term" value="F:acyl-CoA dehydrogenase activity"/>
    <property type="evidence" value="ECO:0007669"/>
    <property type="project" value="TreeGrafter"/>
</dbReference>
<dbReference type="Gene3D" id="2.40.110.10">
    <property type="entry name" value="Butyryl-CoA Dehydrogenase, subunit A, domain 2"/>
    <property type="match status" value="1"/>
</dbReference>
<comment type="similarity">
    <text evidence="2">Belongs to the HpaH/HsaA monooxygenase family.</text>
</comment>
<dbReference type="InterPro" id="IPR036250">
    <property type="entry name" value="AcylCo_DH-like_C"/>
</dbReference>
<dbReference type="Pfam" id="PF08028">
    <property type="entry name" value="Acyl-CoA_dh_2"/>
    <property type="match status" value="1"/>
</dbReference>
<dbReference type="RefSeq" id="WP_091325980.1">
    <property type="nucleotide sequence ID" value="NZ_FOSW01000009.1"/>
</dbReference>
<dbReference type="OrthoDB" id="3404950at2"/>
<dbReference type="InterPro" id="IPR009100">
    <property type="entry name" value="AcylCoA_DH/oxidase_NM_dom_sf"/>
</dbReference>
<protein>
    <submittedName>
        <fullName evidence="5">Resorcinol 4-hydroxylase oxygenase subunit</fullName>
    </submittedName>
</protein>
<dbReference type="InterPro" id="IPR050741">
    <property type="entry name" value="Acyl-CoA_dehydrogenase"/>
</dbReference>
<dbReference type="STRING" id="504800.SAMN04488085_10910"/>
<dbReference type="InterPro" id="IPR046373">
    <property type="entry name" value="Acyl-CoA_Oxase/DH_mid-dom_sf"/>
</dbReference>
<dbReference type="EMBL" id="FOSW01000009">
    <property type="protein sequence ID" value="SFL29435.1"/>
    <property type="molecule type" value="Genomic_DNA"/>
</dbReference>
<dbReference type="PANTHER" id="PTHR48083">
    <property type="entry name" value="MEDIUM-CHAIN SPECIFIC ACYL-COA DEHYDROGENASE, MITOCHONDRIAL-RELATED"/>
    <property type="match status" value="1"/>
</dbReference>
<keyword evidence="6" id="KW-1185">Reference proteome</keyword>
<evidence type="ECO:0000259" key="3">
    <source>
        <dbReference type="Pfam" id="PF02771"/>
    </source>
</evidence>
<dbReference type="GO" id="GO:0005737">
    <property type="term" value="C:cytoplasm"/>
    <property type="evidence" value="ECO:0007669"/>
    <property type="project" value="TreeGrafter"/>
</dbReference>
<dbReference type="SUPFAM" id="SSF56645">
    <property type="entry name" value="Acyl-CoA dehydrogenase NM domain-like"/>
    <property type="match status" value="1"/>
</dbReference>
<dbReference type="PIRSF" id="PIRSF016578">
    <property type="entry name" value="HsaA"/>
    <property type="match status" value="1"/>
</dbReference>
<feature type="domain" description="Acyl-CoA dehydrogenase C-terminal" evidence="4">
    <location>
        <begin position="259"/>
        <end position="393"/>
    </location>
</feature>
<dbReference type="InterPro" id="IPR013786">
    <property type="entry name" value="AcylCoA_DH/ox_N"/>
</dbReference>
<proteinExistence type="inferred from homology"/>
<evidence type="ECO:0000256" key="1">
    <source>
        <dbReference type="ARBA" id="ARBA00023002"/>
    </source>
</evidence>
<dbReference type="PANTHER" id="PTHR48083:SF19">
    <property type="entry name" value="FLAVIN-DEPENDENT MONOOXYGENASE, OXYGENASE SUBUNIT HSAA"/>
    <property type="match status" value="1"/>
</dbReference>
<dbReference type="GO" id="GO:0050660">
    <property type="term" value="F:flavin adenine dinucleotide binding"/>
    <property type="evidence" value="ECO:0007669"/>
    <property type="project" value="InterPro"/>
</dbReference>
<feature type="domain" description="Acyl-CoA dehydrogenase/oxidase N-terminal" evidence="3">
    <location>
        <begin position="41"/>
        <end position="126"/>
    </location>
</feature>
<organism evidence="5 6">
    <name type="scientific">Geodermatophilus ruber</name>
    <dbReference type="NCBI Taxonomy" id="504800"/>
    <lineage>
        <taxon>Bacteria</taxon>
        <taxon>Bacillati</taxon>
        <taxon>Actinomycetota</taxon>
        <taxon>Actinomycetes</taxon>
        <taxon>Geodermatophilales</taxon>
        <taxon>Geodermatophilaceae</taxon>
        <taxon>Geodermatophilus</taxon>
    </lineage>
</organism>
<dbReference type="InterPro" id="IPR013107">
    <property type="entry name" value="Acyl-CoA_DH_C"/>
</dbReference>
<dbReference type="InParanoid" id="A0A1I4GHI8"/>
<accession>A0A1I4GHI8</accession>
<dbReference type="GO" id="GO:0033539">
    <property type="term" value="P:fatty acid beta-oxidation using acyl-CoA dehydrogenase"/>
    <property type="evidence" value="ECO:0007669"/>
    <property type="project" value="TreeGrafter"/>
</dbReference>
<dbReference type="Gene3D" id="1.20.140.10">
    <property type="entry name" value="Butyryl-CoA Dehydrogenase, subunit A, domain 3"/>
    <property type="match status" value="1"/>
</dbReference>
<dbReference type="Pfam" id="PF02771">
    <property type="entry name" value="Acyl-CoA_dh_N"/>
    <property type="match status" value="1"/>
</dbReference>
<dbReference type="SUPFAM" id="SSF47203">
    <property type="entry name" value="Acyl-CoA dehydrogenase C-terminal domain-like"/>
    <property type="match status" value="1"/>
</dbReference>